<evidence type="ECO:0000256" key="8">
    <source>
        <dbReference type="ARBA" id="ARBA00022741"/>
    </source>
</evidence>
<keyword evidence="12 16" id="KW-0560">Oxidoreductase</keyword>
<dbReference type="InterPro" id="IPR001048">
    <property type="entry name" value="Asp/Glu/Uridylate_kinase"/>
</dbReference>
<dbReference type="Pfam" id="PF00696">
    <property type="entry name" value="AA_kinase"/>
    <property type="match status" value="1"/>
</dbReference>
<comment type="catalytic activity">
    <reaction evidence="15 16">
        <text>L-glutamate + ATP = L-glutamyl 5-phosphate + ADP</text>
        <dbReference type="Rhea" id="RHEA:14877"/>
        <dbReference type="ChEBI" id="CHEBI:29985"/>
        <dbReference type="ChEBI" id="CHEBI:30616"/>
        <dbReference type="ChEBI" id="CHEBI:58274"/>
        <dbReference type="ChEBI" id="CHEBI:456216"/>
        <dbReference type="EC" id="2.7.2.11"/>
    </reaction>
</comment>
<evidence type="ECO:0000256" key="7">
    <source>
        <dbReference type="ARBA" id="ARBA00022679"/>
    </source>
</evidence>
<evidence type="ECO:0000259" key="17">
    <source>
        <dbReference type="Pfam" id="PF00171"/>
    </source>
</evidence>
<dbReference type="Gene3D" id="3.40.309.10">
    <property type="entry name" value="Aldehyde Dehydrogenase, Chain A, domain 2"/>
    <property type="match status" value="1"/>
</dbReference>
<dbReference type="PIRSF" id="PIRSF036429">
    <property type="entry name" value="P5C_syn"/>
    <property type="match status" value="1"/>
</dbReference>
<dbReference type="InterPro" id="IPR019797">
    <property type="entry name" value="Glutamate_5-kinase_CS"/>
</dbReference>
<gene>
    <name evidence="19" type="ORF">SEMRO_251_G099300.1</name>
</gene>
<evidence type="ECO:0000256" key="10">
    <source>
        <dbReference type="ARBA" id="ARBA00022840"/>
    </source>
</evidence>
<protein>
    <recommendedName>
        <fullName evidence="16">Delta-1-pyrroline-5-carboxylate synthase</fullName>
    </recommendedName>
    <domain>
        <recommendedName>
            <fullName evidence="16">Glutamate 5-kinase</fullName>
            <shortName evidence="16">GK</shortName>
            <ecNumber evidence="16">2.7.2.11</ecNumber>
        </recommendedName>
        <alternativeName>
            <fullName evidence="16">Gamma-glutamyl kinase</fullName>
        </alternativeName>
    </domain>
    <domain>
        <recommendedName>
            <fullName evidence="16">Gamma-glutamyl phosphate reductase</fullName>
            <shortName evidence="16">GPR</shortName>
            <ecNumber evidence="16">1.2.1.41</ecNumber>
        </recommendedName>
        <alternativeName>
            <fullName evidence="16">Glutamate-5-semialdehyde dehydrogenase</fullName>
        </alternativeName>
        <alternativeName>
            <fullName evidence="16">Glutamyl-gamma-semialdehyde dehydrogenase</fullName>
        </alternativeName>
    </domain>
</protein>
<comment type="pathway">
    <text evidence="1 16">Amino-acid biosynthesis; L-proline biosynthesis; L-glutamate 5-semialdehyde from L-glutamate: step 2/2.</text>
</comment>
<dbReference type="InterPro" id="IPR020593">
    <property type="entry name" value="G-glutamylP_reductase_CS"/>
</dbReference>
<sequence>MMSPISDSQTESRARAALRMARRVVVKAGTSVVANADGSPSLTRLGAIVEQIAELNQAGIEVIFVSSGAVGMGKNLLRKQAHLNMSFKDLQMGGNSGLNPVQDAAIGATGVNTAAGRLSPHTSIGDLLTVDEHMETSAAKSFAAAGQFELMNLYQSLLSPKGVTASQMLLTQADFHDEHHLKNLRYAVERLLSLGIVPIINENDAVSVVQGYDDGKPVFTDNDSLAALCARTFGAEVLLLLTDVEGVFNMPPSNPKAKLLPFYHSKSNVSIGEKSAQGRGGMAAKIEAAQSAVRPGSNCAACVIAAGSDLTSIRSILSPAYDPDFGPAKGTLFATSGSDLEKLALEELVNALEDEESCSELARDMAIKARKEARKLMTLPHATRQSILNAVADALVERQDEIMQANQMDLEAAQKNNTSLQLVRRLKLTPDKSATLESGIRQLAAMDDHLGVVKAKRELSEGLELSLTTVPIGVLMVIFESRPDSLPQIASLALASGNGLLLKGGKEAHHSNTALHEVIGDAIERGSNGEISRDIVALVTTRGQVKDLLALDDTIDLVIPRGSNSLVSYIKANTRIPVLGHADGVCHVYVDKSAKEEDACRIAVDSKTHYPSACNAMETLLLHKDTLENNVALNVLQSLRSEGVKCLGGPKAMQNGLCDLATNKMKEEYGDLVCLVEIVDSVDEAIDWIHRYGSGHTEAIVCDEQDPVGEEFLMRVDAACVFKNTSTRFADGYRLGLGAEVGVSTGRIHARGPVGVEGLLTTKWQLRSSGGVVNLACEFDGAEPKKTFTHKELIL</sequence>
<keyword evidence="20" id="KW-1185">Reference proteome</keyword>
<dbReference type="CDD" id="cd07079">
    <property type="entry name" value="ALDH_F18-19_ProA-GPR"/>
    <property type="match status" value="1"/>
</dbReference>
<evidence type="ECO:0000256" key="1">
    <source>
        <dbReference type="ARBA" id="ARBA00004985"/>
    </source>
</evidence>
<dbReference type="NCBIfam" id="NF001221">
    <property type="entry name" value="PRK00197.1"/>
    <property type="match status" value="1"/>
</dbReference>
<accession>A0A9N8HDA2</accession>
<evidence type="ECO:0000256" key="13">
    <source>
        <dbReference type="ARBA" id="ARBA00023268"/>
    </source>
</evidence>
<dbReference type="SUPFAM" id="SSF53720">
    <property type="entry name" value="ALDH-like"/>
    <property type="match status" value="1"/>
</dbReference>
<evidence type="ECO:0000256" key="15">
    <source>
        <dbReference type="ARBA" id="ARBA00049141"/>
    </source>
</evidence>
<evidence type="ECO:0000313" key="19">
    <source>
        <dbReference type="EMBL" id="CAB9506023.1"/>
    </source>
</evidence>
<dbReference type="InterPro" id="IPR036393">
    <property type="entry name" value="AceGlu_kinase-like_sf"/>
</dbReference>
<dbReference type="PRINTS" id="PR00474">
    <property type="entry name" value="GLU5KINASE"/>
</dbReference>
<dbReference type="GO" id="GO:0008652">
    <property type="term" value="P:amino acid biosynthetic process"/>
    <property type="evidence" value="ECO:0007669"/>
    <property type="project" value="UniProtKB-KW"/>
</dbReference>
<keyword evidence="5 16" id="KW-0028">Amino-acid biosynthesis</keyword>
<evidence type="ECO:0000256" key="16">
    <source>
        <dbReference type="PIRNR" id="PIRNR036429"/>
    </source>
</evidence>
<evidence type="ECO:0000256" key="11">
    <source>
        <dbReference type="ARBA" id="ARBA00022857"/>
    </source>
</evidence>
<dbReference type="PANTHER" id="PTHR11063">
    <property type="entry name" value="GLUTAMATE SEMIALDEHYDE DEHYDROGENASE"/>
    <property type="match status" value="1"/>
</dbReference>
<keyword evidence="7 16" id="KW-0808">Transferase</keyword>
<evidence type="ECO:0000313" key="20">
    <source>
        <dbReference type="Proteomes" id="UP001153069"/>
    </source>
</evidence>
<comment type="caution">
    <text evidence="19">The sequence shown here is derived from an EMBL/GenBank/DDBJ whole genome shotgun (WGS) entry which is preliminary data.</text>
</comment>
<evidence type="ECO:0000256" key="5">
    <source>
        <dbReference type="ARBA" id="ARBA00022605"/>
    </source>
</evidence>
<organism evidence="19 20">
    <name type="scientific">Seminavis robusta</name>
    <dbReference type="NCBI Taxonomy" id="568900"/>
    <lineage>
        <taxon>Eukaryota</taxon>
        <taxon>Sar</taxon>
        <taxon>Stramenopiles</taxon>
        <taxon>Ochrophyta</taxon>
        <taxon>Bacillariophyta</taxon>
        <taxon>Bacillariophyceae</taxon>
        <taxon>Bacillariophycidae</taxon>
        <taxon>Naviculales</taxon>
        <taxon>Naviculaceae</taxon>
        <taxon>Seminavis</taxon>
    </lineage>
</organism>
<evidence type="ECO:0000256" key="12">
    <source>
        <dbReference type="ARBA" id="ARBA00023002"/>
    </source>
</evidence>
<dbReference type="Gene3D" id="3.40.605.10">
    <property type="entry name" value="Aldehyde Dehydrogenase, Chain A, domain 1"/>
    <property type="match status" value="1"/>
</dbReference>
<dbReference type="PANTHER" id="PTHR11063:SF8">
    <property type="entry name" value="DELTA-1-PYRROLINE-5-CARBOXYLATE SYNTHASE"/>
    <property type="match status" value="1"/>
</dbReference>
<dbReference type="EC" id="2.7.2.11" evidence="16"/>
<feature type="domain" description="Aspartate/glutamate/uridylate kinase" evidence="18">
    <location>
        <begin position="23"/>
        <end position="296"/>
    </location>
</feature>
<evidence type="ECO:0000256" key="14">
    <source>
        <dbReference type="ARBA" id="ARBA00049024"/>
    </source>
</evidence>
<dbReference type="AlphaFoldDB" id="A0A9N8HDA2"/>
<dbReference type="InterPro" id="IPR016163">
    <property type="entry name" value="Ald_DH_C"/>
</dbReference>
<dbReference type="InterPro" id="IPR016161">
    <property type="entry name" value="Ald_DH/histidinol_DH"/>
</dbReference>
<evidence type="ECO:0000256" key="4">
    <source>
        <dbReference type="ARBA" id="ARBA00009302"/>
    </source>
</evidence>
<reference evidence="19" key="1">
    <citation type="submission" date="2020-06" db="EMBL/GenBank/DDBJ databases">
        <authorList>
            <consortium name="Plant Systems Biology data submission"/>
        </authorList>
    </citation>
    <scope>NUCLEOTIDE SEQUENCE</scope>
    <source>
        <strain evidence="19">D6</strain>
    </source>
</reference>
<keyword evidence="13" id="KW-0511">Multifunctional enzyme</keyword>
<dbReference type="InterPro" id="IPR005766">
    <property type="entry name" value="P5_carboxy_syn"/>
</dbReference>
<evidence type="ECO:0000256" key="9">
    <source>
        <dbReference type="ARBA" id="ARBA00022777"/>
    </source>
</evidence>
<comment type="similarity">
    <text evidence="4 16">In the N-terminal section; belongs to the glutamate 5-kinase family.</text>
</comment>
<keyword evidence="9 16" id="KW-0418">Kinase</keyword>
<dbReference type="InterPro" id="IPR001057">
    <property type="entry name" value="Glu/AcGlu_kinase"/>
</dbReference>
<keyword evidence="6 16" id="KW-0641">Proline biosynthesis</keyword>
<comment type="pathway">
    <text evidence="2 16">Amino-acid biosynthesis; L-proline biosynthesis; L-glutamate 5-semialdehyde from L-glutamate: step 1/2.</text>
</comment>
<evidence type="ECO:0000259" key="18">
    <source>
        <dbReference type="Pfam" id="PF00696"/>
    </source>
</evidence>
<evidence type="ECO:0000256" key="6">
    <source>
        <dbReference type="ARBA" id="ARBA00022650"/>
    </source>
</evidence>
<dbReference type="Gene3D" id="3.40.1160.10">
    <property type="entry name" value="Acetylglutamate kinase-like"/>
    <property type="match status" value="1"/>
</dbReference>
<dbReference type="GO" id="GO:0005524">
    <property type="term" value="F:ATP binding"/>
    <property type="evidence" value="ECO:0007669"/>
    <property type="project" value="UniProtKB-UniRule"/>
</dbReference>
<dbReference type="Pfam" id="PF00171">
    <property type="entry name" value="Aldedh"/>
    <property type="match status" value="1"/>
</dbReference>
<keyword evidence="11 16" id="KW-0521">NADP</keyword>
<feature type="domain" description="Aldehyde dehydrogenase" evidence="17">
    <location>
        <begin position="364"/>
        <end position="631"/>
    </location>
</feature>
<dbReference type="SUPFAM" id="SSF53633">
    <property type="entry name" value="Carbamate kinase-like"/>
    <property type="match status" value="1"/>
</dbReference>
<dbReference type="Proteomes" id="UP001153069">
    <property type="component" value="Unassembled WGS sequence"/>
</dbReference>
<dbReference type="NCBIfam" id="TIGR00407">
    <property type="entry name" value="proA"/>
    <property type="match status" value="1"/>
</dbReference>
<dbReference type="GO" id="GO:0004350">
    <property type="term" value="F:glutamate-5-semialdehyde dehydrogenase activity"/>
    <property type="evidence" value="ECO:0007669"/>
    <property type="project" value="UniProtKB-UniRule"/>
</dbReference>
<keyword evidence="8 16" id="KW-0547">Nucleotide-binding</keyword>
<dbReference type="InterPro" id="IPR000965">
    <property type="entry name" value="GPR_dom"/>
</dbReference>
<evidence type="ECO:0000256" key="2">
    <source>
        <dbReference type="ARBA" id="ARBA00005185"/>
    </source>
</evidence>
<comment type="catalytic activity">
    <reaction evidence="14 16">
        <text>L-glutamate 5-semialdehyde + phosphate + NADP(+) = L-glutamyl 5-phosphate + NADPH + H(+)</text>
        <dbReference type="Rhea" id="RHEA:19541"/>
        <dbReference type="ChEBI" id="CHEBI:15378"/>
        <dbReference type="ChEBI" id="CHEBI:43474"/>
        <dbReference type="ChEBI" id="CHEBI:57783"/>
        <dbReference type="ChEBI" id="CHEBI:58066"/>
        <dbReference type="ChEBI" id="CHEBI:58274"/>
        <dbReference type="ChEBI" id="CHEBI:58349"/>
        <dbReference type="EC" id="1.2.1.41"/>
    </reaction>
</comment>
<name>A0A9N8HDA2_9STRA</name>
<dbReference type="PROSITE" id="PS01223">
    <property type="entry name" value="PROA"/>
    <property type="match status" value="1"/>
</dbReference>
<dbReference type="HAMAP" id="MF_00412">
    <property type="entry name" value="ProA"/>
    <property type="match status" value="1"/>
</dbReference>
<dbReference type="PROSITE" id="PS00902">
    <property type="entry name" value="GLUTAMATE_5_KINASE"/>
    <property type="match status" value="1"/>
</dbReference>
<dbReference type="EC" id="1.2.1.41" evidence="16"/>
<keyword evidence="10 16" id="KW-0067">ATP-binding</keyword>
<comment type="similarity">
    <text evidence="3 16">In the C-terminal section; belongs to the gamma-glutamyl phosphate reductase family.</text>
</comment>
<evidence type="ECO:0000256" key="3">
    <source>
        <dbReference type="ARBA" id="ARBA00006300"/>
    </source>
</evidence>
<proteinExistence type="inferred from homology"/>
<dbReference type="OrthoDB" id="1934954at2759"/>
<dbReference type="EMBL" id="CAICTM010000250">
    <property type="protein sequence ID" value="CAB9506023.1"/>
    <property type="molecule type" value="Genomic_DNA"/>
</dbReference>
<dbReference type="GO" id="GO:0004349">
    <property type="term" value="F:glutamate 5-kinase activity"/>
    <property type="evidence" value="ECO:0007669"/>
    <property type="project" value="UniProtKB-UniRule"/>
</dbReference>
<dbReference type="InterPro" id="IPR016162">
    <property type="entry name" value="Ald_DH_N"/>
</dbReference>
<dbReference type="InterPro" id="IPR015590">
    <property type="entry name" value="Aldehyde_DH_dom"/>
</dbReference>